<proteinExistence type="predicted"/>
<evidence type="ECO:0000313" key="3">
    <source>
        <dbReference type="Proteomes" id="UP000017831"/>
    </source>
</evidence>
<evidence type="ECO:0008006" key="4">
    <source>
        <dbReference type="Google" id="ProtNLM"/>
    </source>
</evidence>
<keyword evidence="3" id="KW-1185">Reference proteome</keyword>
<protein>
    <recommendedName>
        <fullName evidence="4">Outer membrane protein transport protein (OMPP1/FadL/TodX)</fullName>
    </recommendedName>
</protein>
<reference evidence="2 3" key="1">
    <citation type="submission" date="2013-04" db="EMBL/GenBank/DDBJ databases">
        <title>The Genome Sequence of Bacteroides massiliensis DSM 17679.</title>
        <authorList>
            <consortium name="The Broad Institute Genomics Platform"/>
            <person name="Earl A."/>
            <person name="Ward D."/>
            <person name="Feldgarden M."/>
            <person name="Gevers D."/>
            <person name="Martens E."/>
            <person name="Fenner L."/>
            <person name="Roux V."/>
            <person name="Mallet M.N."/>
            <person name="Raoult D."/>
            <person name="Walker B."/>
            <person name="Young S."/>
            <person name="Zeng Q."/>
            <person name="Gargeya S."/>
            <person name="Fitzgerald M."/>
            <person name="Haas B."/>
            <person name="Abouelleil A."/>
            <person name="Allen A.W."/>
            <person name="Alvarado L."/>
            <person name="Arachchi H.M."/>
            <person name="Berlin A.M."/>
            <person name="Chapman S.B."/>
            <person name="Gainer-Dewar J."/>
            <person name="Goldberg J."/>
            <person name="Griggs A."/>
            <person name="Gujja S."/>
            <person name="Hansen M."/>
            <person name="Howarth C."/>
            <person name="Imamovic A."/>
            <person name="Ireland A."/>
            <person name="Larimer J."/>
            <person name="McCowan C."/>
            <person name="Murphy C."/>
            <person name="Pearson M."/>
            <person name="Poon T.W."/>
            <person name="Priest M."/>
            <person name="Roberts A."/>
            <person name="Saif S."/>
            <person name="Shea T."/>
            <person name="Sisk P."/>
            <person name="Sykes S."/>
            <person name="Wortman J."/>
            <person name="Nusbaum C."/>
            <person name="Birren B."/>
        </authorList>
    </citation>
    <scope>NUCLEOTIDE SEQUENCE [LARGE SCALE GENOMIC DNA]</scope>
    <source>
        <strain evidence="3">B84634 / Timone 84634 / DSM 17679 / JCM 13223</strain>
    </source>
</reference>
<gene>
    <name evidence="2" type="ORF">HMPREF1534_00354</name>
</gene>
<dbReference type="SUPFAM" id="SSF56935">
    <property type="entry name" value="Porins"/>
    <property type="match status" value="1"/>
</dbReference>
<feature type="signal peptide" evidence="1">
    <location>
        <begin position="1"/>
        <end position="20"/>
    </location>
</feature>
<sequence length="526" mass="58454">MKNKVILTACALLAMATAGAQNAYDAERLLGNDLNGTARFVGMGGAMGALGGDMSVMGTNPAGIGIYRSNDVALSFGFNNTAAKSNFYGTSMKEDRTRASFDQIGFVYSNKIGNNTSLRFVNFGFNYHKSKNFNRLFSMGGILDNGLSQSMQLAELMDIGMEGVGVTGPESFQDKIIRVDNPYAKYWNKLPVLGVLGAQTGVVDWPTGQDRVMGWNCYSNNFFSKETGGISQYDFNVSFNIEDRVYLGATLGVYDVSYNRFSSYTEDLNDDFGKENGGYTLDNYYTLDGTGIDLKLGVIVRPFESSPFRLGFAVHTPTWYDLRESYNANLSSNIDYYGEAYNQNLGDFLIGRDYDYLTYDYNLTTPWKFNVSAGTTVGGLVAIGAEYEYQDYSSSKLEDVDGYPLGDQSSVDDYLKGVHNLRVGMETRIVPEFSIRAGYNYTSAAFAKDSYNALALYSTHTDYNNTESKNTFTFGLGYRGSVIYADLAYKYDMYKSKFYPFDDVELKAAQVDNSRHQLLFTVGARF</sequence>
<dbReference type="EMBL" id="AQHY01000006">
    <property type="protein sequence ID" value="EOA57978.1"/>
    <property type="molecule type" value="Genomic_DNA"/>
</dbReference>
<dbReference type="OrthoDB" id="9765571at2"/>
<dbReference type="HOGENOM" id="CLU_034649_0_0_10"/>
<organism evidence="2 3">
    <name type="scientific">Phocaeicola massiliensis B84634 = Timone 84634 = DSM 17679 = JCM 13223</name>
    <dbReference type="NCBI Taxonomy" id="1121098"/>
    <lineage>
        <taxon>Bacteria</taxon>
        <taxon>Pseudomonadati</taxon>
        <taxon>Bacteroidota</taxon>
        <taxon>Bacteroidia</taxon>
        <taxon>Bacteroidales</taxon>
        <taxon>Bacteroidaceae</taxon>
        <taxon>Phocaeicola</taxon>
    </lineage>
</organism>
<dbReference type="Proteomes" id="UP000017831">
    <property type="component" value="Unassembled WGS sequence"/>
</dbReference>
<accession>U6RRY3</accession>
<evidence type="ECO:0000313" key="2">
    <source>
        <dbReference type="EMBL" id="EOA57978.1"/>
    </source>
</evidence>
<dbReference type="RefSeq" id="WP_005936304.1">
    <property type="nucleotide sequence ID" value="NZ_KB890357.1"/>
</dbReference>
<dbReference type="GeneID" id="60063569"/>
<name>U6RRY3_9BACT</name>
<dbReference type="PATRIC" id="fig|1121098.3.peg.360"/>
<comment type="caution">
    <text evidence="2">The sequence shown here is derived from an EMBL/GenBank/DDBJ whole genome shotgun (WGS) entry which is preliminary data.</text>
</comment>
<dbReference type="STRING" id="1121098.HMPREF1534_00354"/>
<dbReference type="eggNOG" id="COG2067">
    <property type="taxonomic scope" value="Bacteria"/>
</dbReference>
<dbReference type="Gene3D" id="2.40.160.60">
    <property type="entry name" value="Outer membrane protein transport protein (OMPP1/FadL/TodX)"/>
    <property type="match status" value="1"/>
</dbReference>
<feature type="chain" id="PRO_5004676684" description="Outer membrane protein transport protein (OMPP1/FadL/TodX)" evidence="1">
    <location>
        <begin position="21"/>
        <end position="526"/>
    </location>
</feature>
<evidence type="ECO:0000256" key="1">
    <source>
        <dbReference type="SAM" id="SignalP"/>
    </source>
</evidence>
<dbReference type="AlphaFoldDB" id="U6RRY3"/>
<keyword evidence="1" id="KW-0732">Signal</keyword>